<comment type="similarity">
    <text evidence="2">Belongs to the metallo-dependent hydrolases superfamily. Hydantoinase/dihydropyrimidinase family.</text>
</comment>
<gene>
    <name evidence="4" type="ORF">AUR04nite_20790</name>
</gene>
<dbReference type="FunFam" id="3.20.20.140:FF:000174">
    <property type="entry name" value="Dihydropyrimidinase-related protein 2"/>
    <property type="match status" value="1"/>
</dbReference>
<sequence length="480" mass="51165">MSADLVITSVLIANADSRRAGHVVVADGRISRILDAHQPVPEAARIIDGTGKILIPGGVDGHCHIAQVTGAWRTKDDYAVTTLAALAGGTTTVMDFGIPAHAGETPLAAAEAKLAMIAEARCDVGLHASVIDWDESTAGQLAALAERGIRSVKLYTTNRGSTMASMDTIVKVLREMAKLDGLSYVHAEHDALVVDATDRQAATGQIGIETLPGTRPELAEEASVREVLAVAEYTGAPVYFVHQSTPGAVDLVSEAKRRGLRAYSETCPHYVALHDGVYNGPLPEFYACCPPMRDEKTMLALRAKLNDGSIDTIASDHSCYDLNQKRERSDDLRLMPHGLPGVETRLPVTFTHMVGKNLEGLERFVEVFSTAPARLNALAGKGSIAEGFDADLVLIDPAASAAVDEVPLHMGTDFSPFTGHTLRGWPQVVISAGQVVRDEHGVHDPGPVGRFIEQQPFSQSLAWPALGAARPVEAHPVEAR</sequence>
<dbReference type="SUPFAM" id="SSF51556">
    <property type="entry name" value="Metallo-dependent hydrolases"/>
    <property type="match status" value="1"/>
</dbReference>
<dbReference type="SUPFAM" id="SSF51338">
    <property type="entry name" value="Composite domain of metallo-dependent hydrolases"/>
    <property type="match status" value="1"/>
</dbReference>
<dbReference type="OrthoDB" id="9775759at2"/>
<evidence type="ECO:0000313" key="5">
    <source>
        <dbReference type="Proteomes" id="UP000316612"/>
    </source>
</evidence>
<comment type="cofactor">
    <cofactor evidence="1">
        <name>Zn(2+)</name>
        <dbReference type="ChEBI" id="CHEBI:29105"/>
    </cofactor>
</comment>
<protein>
    <submittedName>
        <fullName evidence="4">Dihydropyrimidinase</fullName>
    </submittedName>
</protein>
<evidence type="ECO:0000313" key="4">
    <source>
        <dbReference type="EMBL" id="GED06547.1"/>
    </source>
</evidence>
<evidence type="ECO:0000256" key="1">
    <source>
        <dbReference type="ARBA" id="ARBA00001947"/>
    </source>
</evidence>
<dbReference type="Pfam" id="PF01979">
    <property type="entry name" value="Amidohydro_1"/>
    <property type="match status" value="1"/>
</dbReference>
<dbReference type="InterPro" id="IPR006680">
    <property type="entry name" value="Amidohydro-rel"/>
</dbReference>
<evidence type="ECO:0000259" key="3">
    <source>
        <dbReference type="Pfam" id="PF01979"/>
    </source>
</evidence>
<accession>A0A4Y4DPL7</accession>
<proteinExistence type="inferred from homology"/>
<organism evidence="4 5">
    <name type="scientific">Glutamicibacter uratoxydans</name>
    <name type="common">Arthrobacter uratoxydans</name>
    <dbReference type="NCBI Taxonomy" id="43667"/>
    <lineage>
        <taxon>Bacteria</taxon>
        <taxon>Bacillati</taxon>
        <taxon>Actinomycetota</taxon>
        <taxon>Actinomycetes</taxon>
        <taxon>Micrococcales</taxon>
        <taxon>Micrococcaceae</taxon>
        <taxon>Glutamicibacter</taxon>
    </lineage>
</organism>
<dbReference type="GO" id="GO:0005829">
    <property type="term" value="C:cytosol"/>
    <property type="evidence" value="ECO:0007669"/>
    <property type="project" value="TreeGrafter"/>
</dbReference>
<comment type="caution">
    <text evidence="4">The sequence shown here is derived from an EMBL/GenBank/DDBJ whole genome shotgun (WGS) entry which is preliminary data.</text>
</comment>
<dbReference type="InterPro" id="IPR011059">
    <property type="entry name" value="Metal-dep_hydrolase_composite"/>
</dbReference>
<keyword evidence="5" id="KW-1185">Reference proteome</keyword>
<feature type="domain" description="Amidohydrolase-related" evidence="3">
    <location>
        <begin position="53"/>
        <end position="436"/>
    </location>
</feature>
<dbReference type="AlphaFoldDB" id="A0A4Y4DPL7"/>
<dbReference type="PANTHER" id="PTHR11647">
    <property type="entry name" value="HYDRANTOINASE/DIHYDROPYRIMIDINASE FAMILY MEMBER"/>
    <property type="match status" value="1"/>
</dbReference>
<dbReference type="PANTHER" id="PTHR11647:SF1">
    <property type="entry name" value="COLLAPSIN RESPONSE MEDIATOR PROTEIN"/>
    <property type="match status" value="1"/>
</dbReference>
<dbReference type="Proteomes" id="UP000316612">
    <property type="component" value="Unassembled WGS sequence"/>
</dbReference>
<dbReference type="InterPro" id="IPR032466">
    <property type="entry name" value="Metal_Hydrolase"/>
</dbReference>
<dbReference type="RefSeq" id="WP_141364720.1">
    <property type="nucleotide sequence ID" value="NZ_BAAAJL010000013.1"/>
</dbReference>
<name>A0A4Y4DPL7_GLUUR</name>
<evidence type="ECO:0000256" key="2">
    <source>
        <dbReference type="ARBA" id="ARBA00008829"/>
    </source>
</evidence>
<dbReference type="InterPro" id="IPR050378">
    <property type="entry name" value="Metallo-dep_Hydrolases_sf"/>
</dbReference>
<dbReference type="Gene3D" id="3.20.20.140">
    <property type="entry name" value="Metal-dependent hydrolases"/>
    <property type="match status" value="1"/>
</dbReference>
<dbReference type="EMBL" id="BJNY01000011">
    <property type="protein sequence ID" value="GED06547.1"/>
    <property type="molecule type" value="Genomic_DNA"/>
</dbReference>
<reference evidence="4 5" key="1">
    <citation type="submission" date="2019-06" db="EMBL/GenBank/DDBJ databases">
        <title>Whole genome shotgun sequence of Glutamicibacter uratoxydans NBRC 15515.</title>
        <authorList>
            <person name="Hosoyama A."/>
            <person name="Uohara A."/>
            <person name="Ohji S."/>
            <person name="Ichikawa N."/>
        </authorList>
    </citation>
    <scope>NUCLEOTIDE SEQUENCE [LARGE SCALE GENOMIC DNA]</scope>
    <source>
        <strain evidence="4 5">NBRC 15515</strain>
    </source>
</reference>
<dbReference type="GO" id="GO:0016812">
    <property type="term" value="F:hydrolase activity, acting on carbon-nitrogen (but not peptide) bonds, in cyclic amides"/>
    <property type="evidence" value="ECO:0007669"/>
    <property type="project" value="TreeGrafter"/>
</dbReference>